<dbReference type="RefSeq" id="WP_106041756.1">
    <property type="nucleotide sequence ID" value="NZ_CALHZC010000002.1"/>
</dbReference>
<gene>
    <name evidence="4" type="ORF">C4H11_10270</name>
</gene>
<evidence type="ECO:0000313" key="5">
    <source>
        <dbReference type="Proteomes" id="UP000238304"/>
    </source>
</evidence>
<evidence type="ECO:0000256" key="1">
    <source>
        <dbReference type="ARBA" id="ARBA00009477"/>
    </source>
</evidence>
<evidence type="ECO:0000259" key="3">
    <source>
        <dbReference type="Pfam" id="PF25989"/>
    </source>
</evidence>
<dbReference type="InterPro" id="IPR058637">
    <property type="entry name" value="YknX-like_C"/>
</dbReference>
<name>A0ABM6T9D6_9BACE</name>
<accession>A0ABM6T9D6</accession>
<dbReference type="Gene3D" id="2.40.30.170">
    <property type="match status" value="1"/>
</dbReference>
<dbReference type="InterPro" id="IPR006143">
    <property type="entry name" value="RND_pump_MFP"/>
</dbReference>
<dbReference type="PANTHER" id="PTHR30469">
    <property type="entry name" value="MULTIDRUG RESISTANCE PROTEIN MDTA"/>
    <property type="match status" value="1"/>
</dbReference>
<protein>
    <submittedName>
        <fullName evidence="4">Efflux transporter periplasmic adaptor subunit</fullName>
    </submittedName>
</protein>
<feature type="domain" description="YknX-like C-terminal permuted SH3-like" evidence="3">
    <location>
        <begin position="267"/>
        <end position="336"/>
    </location>
</feature>
<comment type="similarity">
    <text evidence="1">Belongs to the membrane fusion protein (MFP) (TC 8.A.1) family.</text>
</comment>
<sequence length="338" mass="37440">MKKGFQWMALLAVALLGACSSGKNKVAADQAVEKPKVKLAAVEARPVEQIQEYTATVEAEVKNNIAPASPVRIDKIWVEVGDRVTKGQKLVSMDAANLKQLKFQLDNQEVEFKRIDELYKIGGASRSEWDAAKMNLDIRKTSYNNLLENTSLVSPINGVVTARNYDSGDMYGGGTPVLVVEQITPVKLFVNVSENYFTQVKKGEKVNVRLDVYGDEAFEGTISLIYPTIDSKTRTFPVEIKLANREQRVRPGMFARVTLNFGTKDNVVVPDLAVVKQAGTGDRYIYVYKDGKVFYNKVELGRRMGQEYELISGIPNHSQVVVAGQAKLANGVEVQVDK</sequence>
<dbReference type="Gene3D" id="2.40.420.20">
    <property type="match status" value="1"/>
</dbReference>
<organism evidence="4 5">
    <name type="scientific">Bacteroides zoogleoformans</name>
    <dbReference type="NCBI Taxonomy" id="28119"/>
    <lineage>
        <taxon>Bacteria</taxon>
        <taxon>Pseudomonadati</taxon>
        <taxon>Bacteroidota</taxon>
        <taxon>Bacteroidia</taxon>
        <taxon>Bacteroidales</taxon>
        <taxon>Bacteroidaceae</taxon>
        <taxon>Bacteroides</taxon>
    </lineage>
</organism>
<keyword evidence="5" id="KW-1185">Reference proteome</keyword>
<feature type="domain" description="CusB-like beta-barrel" evidence="2">
    <location>
        <begin position="189"/>
        <end position="260"/>
    </location>
</feature>
<dbReference type="NCBIfam" id="TIGR01730">
    <property type="entry name" value="RND_mfp"/>
    <property type="match status" value="1"/>
</dbReference>
<evidence type="ECO:0000313" key="4">
    <source>
        <dbReference type="EMBL" id="AVM53263.1"/>
    </source>
</evidence>
<reference evidence="4 5" key="1">
    <citation type="submission" date="2018-02" db="EMBL/GenBank/DDBJ databases">
        <authorList>
            <person name="Holder M.E."/>
            <person name="Ajami N.J."/>
            <person name="Petrosino J.F."/>
        </authorList>
    </citation>
    <scope>NUCLEOTIDE SEQUENCE [LARGE SCALE GENOMIC DNA]</scope>
    <source>
        <strain evidence="4 5">ATCC 33285</strain>
    </source>
</reference>
<proteinExistence type="inferred from homology"/>
<dbReference type="Pfam" id="PF25954">
    <property type="entry name" value="Beta-barrel_RND_2"/>
    <property type="match status" value="1"/>
</dbReference>
<dbReference type="SUPFAM" id="SSF111369">
    <property type="entry name" value="HlyD-like secretion proteins"/>
    <property type="match status" value="1"/>
</dbReference>
<dbReference type="PROSITE" id="PS51257">
    <property type="entry name" value="PROKAR_LIPOPROTEIN"/>
    <property type="match status" value="1"/>
</dbReference>
<dbReference type="Gene3D" id="2.40.50.100">
    <property type="match status" value="1"/>
</dbReference>
<dbReference type="EMBL" id="CP027231">
    <property type="protein sequence ID" value="AVM53263.1"/>
    <property type="molecule type" value="Genomic_DNA"/>
</dbReference>
<dbReference type="Proteomes" id="UP000238304">
    <property type="component" value="Chromosome"/>
</dbReference>
<dbReference type="Pfam" id="PF25989">
    <property type="entry name" value="YknX_C"/>
    <property type="match status" value="1"/>
</dbReference>
<dbReference type="InterPro" id="IPR058792">
    <property type="entry name" value="Beta-barrel_RND_2"/>
</dbReference>
<evidence type="ECO:0000259" key="2">
    <source>
        <dbReference type="Pfam" id="PF25954"/>
    </source>
</evidence>
<dbReference type="Gene3D" id="1.10.287.470">
    <property type="entry name" value="Helix hairpin bin"/>
    <property type="match status" value="1"/>
</dbReference>